<feature type="compositionally biased region" description="Basic and acidic residues" evidence="1">
    <location>
        <begin position="143"/>
        <end position="152"/>
    </location>
</feature>
<feature type="region of interest" description="Disordered" evidence="1">
    <location>
        <begin position="1"/>
        <end position="187"/>
    </location>
</feature>
<name>A0A831RPP0_9GAMM</name>
<comment type="caution">
    <text evidence="2">The sequence shown here is derived from an EMBL/GenBank/DDBJ whole genome shotgun (WGS) entry which is preliminary data.</text>
</comment>
<protein>
    <submittedName>
        <fullName evidence="2">Uncharacterized protein</fullName>
    </submittedName>
</protein>
<sequence length="318" mass="32429">MSDYLQRLAQRSGLTPAPTEVSLTVPGAVPVAATAPEQGAEMELEEATTMPATAADRDFAGETAPDLSPDEGPRPPIPETTGPAGTPPAEAVDPFPAASGRRTLAESGDRESVPAAAEQPERGTVADPPVPPGTATGVAPEENAMREREPSPMDRPVVVQREPAAGPPPVTDAGDTGSGGTAAAPEDAGGAVLEQAIRWVMDAPCWQEHPQEERAAADPVPASALSVAPLAPGQAQASAQGRSRPTAPSAPISAASPPHRIRPVPASSEVQVRIGHLRIEVVEPDPPPAAAPSTPPAPAPSPPAGSDSRLRRLYLRGF</sequence>
<reference evidence="2" key="1">
    <citation type="journal article" date="2020" name="mSystems">
        <title>Genome- and Community-Level Interaction Insights into Carbon Utilization and Element Cycling Functions of Hydrothermarchaeota in Hydrothermal Sediment.</title>
        <authorList>
            <person name="Zhou Z."/>
            <person name="Liu Y."/>
            <person name="Xu W."/>
            <person name="Pan J."/>
            <person name="Luo Z.H."/>
            <person name="Li M."/>
        </authorList>
    </citation>
    <scope>NUCLEOTIDE SEQUENCE [LARGE SCALE GENOMIC DNA]</scope>
    <source>
        <strain evidence="2">HyVt-443</strain>
    </source>
</reference>
<feature type="compositionally biased region" description="Low complexity" evidence="1">
    <location>
        <begin position="79"/>
        <end position="91"/>
    </location>
</feature>
<organism evidence="2">
    <name type="scientific">Sedimenticola thiotaurini</name>
    <dbReference type="NCBI Taxonomy" id="1543721"/>
    <lineage>
        <taxon>Bacteria</taxon>
        <taxon>Pseudomonadati</taxon>
        <taxon>Pseudomonadota</taxon>
        <taxon>Gammaproteobacteria</taxon>
        <taxon>Chromatiales</taxon>
        <taxon>Sedimenticolaceae</taxon>
        <taxon>Sedimenticola</taxon>
    </lineage>
</organism>
<feature type="compositionally biased region" description="Low complexity" evidence="1">
    <location>
        <begin position="24"/>
        <end position="36"/>
    </location>
</feature>
<feature type="region of interest" description="Disordered" evidence="1">
    <location>
        <begin position="204"/>
        <end position="309"/>
    </location>
</feature>
<gene>
    <name evidence="2" type="ORF">ENI96_13455</name>
</gene>
<dbReference type="Proteomes" id="UP000886251">
    <property type="component" value="Unassembled WGS sequence"/>
</dbReference>
<feature type="compositionally biased region" description="Pro residues" evidence="1">
    <location>
        <begin position="284"/>
        <end position="303"/>
    </location>
</feature>
<feature type="compositionally biased region" description="Basic and acidic residues" evidence="1">
    <location>
        <begin position="103"/>
        <end position="112"/>
    </location>
</feature>
<feature type="compositionally biased region" description="Low complexity" evidence="1">
    <location>
        <begin position="243"/>
        <end position="258"/>
    </location>
</feature>
<accession>A0A831RPP0</accession>
<evidence type="ECO:0000313" key="2">
    <source>
        <dbReference type="EMBL" id="HEB97423.1"/>
    </source>
</evidence>
<proteinExistence type="predicted"/>
<feature type="compositionally biased region" description="Low complexity" evidence="1">
    <location>
        <begin position="217"/>
        <end position="232"/>
    </location>
</feature>
<dbReference type="EMBL" id="DRKP01000167">
    <property type="protein sequence ID" value="HEB97423.1"/>
    <property type="molecule type" value="Genomic_DNA"/>
</dbReference>
<dbReference type="AlphaFoldDB" id="A0A831RPP0"/>
<evidence type="ECO:0000256" key="1">
    <source>
        <dbReference type="SAM" id="MobiDB-lite"/>
    </source>
</evidence>